<protein>
    <submittedName>
        <fullName evidence="2">Uncharacterized protein</fullName>
    </submittedName>
</protein>
<feature type="compositionally biased region" description="Low complexity" evidence="1">
    <location>
        <begin position="94"/>
        <end position="105"/>
    </location>
</feature>
<organism evidence="2 3">
    <name type="scientific">Tuber aestivum</name>
    <name type="common">summer truffle</name>
    <dbReference type="NCBI Taxonomy" id="59557"/>
    <lineage>
        <taxon>Eukaryota</taxon>
        <taxon>Fungi</taxon>
        <taxon>Dikarya</taxon>
        <taxon>Ascomycota</taxon>
        <taxon>Pezizomycotina</taxon>
        <taxon>Pezizomycetes</taxon>
        <taxon>Pezizales</taxon>
        <taxon>Tuberaceae</taxon>
        <taxon>Tuber</taxon>
    </lineage>
</organism>
<feature type="region of interest" description="Disordered" evidence="1">
    <location>
        <begin position="35"/>
        <end position="58"/>
    </location>
</feature>
<feature type="region of interest" description="Disordered" evidence="1">
    <location>
        <begin position="83"/>
        <end position="254"/>
    </location>
</feature>
<evidence type="ECO:0000256" key="1">
    <source>
        <dbReference type="SAM" id="MobiDB-lite"/>
    </source>
</evidence>
<gene>
    <name evidence="2" type="ORF">GSTUAT00005003001</name>
</gene>
<feature type="compositionally biased region" description="Basic and acidic residues" evidence="1">
    <location>
        <begin position="10"/>
        <end position="20"/>
    </location>
</feature>
<feature type="region of interest" description="Disordered" evidence="1">
    <location>
        <begin position="408"/>
        <end position="454"/>
    </location>
</feature>
<feature type="region of interest" description="Disordered" evidence="1">
    <location>
        <begin position="513"/>
        <end position="562"/>
    </location>
</feature>
<feature type="region of interest" description="Disordered" evidence="1">
    <location>
        <begin position="321"/>
        <end position="391"/>
    </location>
</feature>
<reference evidence="2" key="1">
    <citation type="submission" date="2015-10" db="EMBL/GenBank/DDBJ databases">
        <authorList>
            <person name="Regsiter A."/>
            <person name="william w."/>
        </authorList>
    </citation>
    <scope>NUCLEOTIDE SEQUENCE</scope>
    <source>
        <strain evidence="2">Montdore</strain>
    </source>
</reference>
<evidence type="ECO:0000313" key="2">
    <source>
        <dbReference type="EMBL" id="CUS10861.1"/>
    </source>
</evidence>
<dbReference type="EMBL" id="LN891037">
    <property type="protein sequence ID" value="CUS10861.1"/>
    <property type="molecule type" value="Genomic_DNA"/>
</dbReference>
<keyword evidence="3" id="KW-1185">Reference proteome</keyword>
<name>A0A292PVN7_9PEZI</name>
<feature type="region of interest" description="Disordered" evidence="1">
    <location>
        <begin position="1"/>
        <end position="20"/>
    </location>
</feature>
<evidence type="ECO:0000313" key="3">
    <source>
        <dbReference type="Proteomes" id="UP001412239"/>
    </source>
</evidence>
<sequence length="562" mass="59870">MSGILRRAKSTRDARAKKVARDQLDFNFAAEIESLTLPKAPGGEPRPSSPPKLSRRKSISSFHASLRIGNIFDNIPRSANPLNRLSIFPGGGPASLPESPPLSALRVSPVPPDQSCDGDGRVNGPERPLNDSSVDDSELLYIGMAIGSPSEAREAGMGSSAVPSPLDVPSGGNETPQFVLPPEPFGVEVRGAMSGTVRKKQSRKDSKHGAQAENPRSGWKKLFGRSFFGKKDAPKPAQHPQQPPPMLDSLVTAEPRPFQSKTPFLISKSHLDKLAAPPASPAPCLNVDIPEVEMERYSVMFGTLLHPSEKSSLFARRRSRDVPAANGQTQQAVPQLYLNPLKRNATTGQVSRSPRSMLGNSLGSISPRPGPSPTRSPGLARSKSVGGVSPAPSPGAIYVVNAQSAEGSSPLMPAGRPCSLRPGSSSRVSRISEEPSIDTPRGSFDEGDDGWLTRDGEVEPQWEMINPQGRSTQTTPDTPMSEEDIEYAAQISIARQISVSQRQLLLPIVPRSQRLVSRAPLRKPPKPPLEGNIMPRSSSAAATHPSTPPAVPPTSAEAGSTC</sequence>
<accession>A0A292PVN7</accession>
<feature type="compositionally biased region" description="Polar residues" evidence="1">
    <location>
        <begin position="344"/>
        <end position="354"/>
    </location>
</feature>
<dbReference type="AlphaFoldDB" id="A0A292PVN7"/>
<dbReference type="Proteomes" id="UP001412239">
    <property type="component" value="Unassembled WGS sequence"/>
</dbReference>
<proteinExistence type="predicted"/>